<dbReference type="PROSITE" id="PS50893">
    <property type="entry name" value="ABC_TRANSPORTER_2"/>
    <property type="match status" value="1"/>
</dbReference>
<name>A0ABP5ISZ2_9ACTN</name>
<comment type="caution">
    <text evidence="11">The sequence shown here is derived from an EMBL/GenBank/DDBJ whole genome shotgun (WGS) entry which is preliminary data.</text>
</comment>
<feature type="transmembrane region" description="Helical" evidence="8">
    <location>
        <begin position="117"/>
        <end position="143"/>
    </location>
</feature>
<dbReference type="PROSITE" id="PS50929">
    <property type="entry name" value="ABC_TM1F"/>
    <property type="match status" value="1"/>
</dbReference>
<dbReference type="InterPro" id="IPR039421">
    <property type="entry name" value="Type_1_exporter"/>
</dbReference>
<keyword evidence="3" id="KW-0547">Nucleotide-binding</keyword>
<organism evidence="11 12">
    <name type="scientific">Streptomyces albiaxialis</name>
    <dbReference type="NCBI Taxonomy" id="329523"/>
    <lineage>
        <taxon>Bacteria</taxon>
        <taxon>Bacillati</taxon>
        <taxon>Actinomycetota</taxon>
        <taxon>Actinomycetes</taxon>
        <taxon>Kitasatosporales</taxon>
        <taxon>Streptomycetaceae</taxon>
        <taxon>Streptomyces</taxon>
    </lineage>
</organism>
<dbReference type="SUPFAM" id="SSF52540">
    <property type="entry name" value="P-loop containing nucleoside triphosphate hydrolases"/>
    <property type="match status" value="1"/>
</dbReference>
<feature type="transmembrane region" description="Helical" evidence="8">
    <location>
        <begin position="264"/>
        <end position="288"/>
    </location>
</feature>
<keyword evidence="5 8" id="KW-1133">Transmembrane helix</keyword>
<feature type="transmembrane region" description="Helical" evidence="8">
    <location>
        <begin position="149"/>
        <end position="167"/>
    </location>
</feature>
<feature type="region of interest" description="Disordered" evidence="7">
    <location>
        <begin position="543"/>
        <end position="565"/>
    </location>
</feature>
<dbReference type="Pfam" id="PF00005">
    <property type="entry name" value="ABC_tran"/>
    <property type="match status" value="1"/>
</dbReference>
<dbReference type="Pfam" id="PF00664">
    <property type="entry name" value="ABC_membrane"/>
    <property type="match status" value="1"/>
</dbReference>
<comment type="subcellular location">
    <subcellularLocation>
        <location evidence="1">Cell membrane</location>
        <topology evidence="1">Multi-pass membrane protein</topology>
    </subcellularLocation>
</comment>
<evidence type="ECO:0000256" key="3">
    <source>
        <dbReference type="ARBA" id="ARBA00022741"/>
    </source>
</evidence>
<evidence type="ECO:0000256" key="2">
    <source>
        <dbReference type="ARBA" id="ARBA00022692"/>
    </source>
</evidence>
<dbReference type="InterPro" id="IPR027417">
    <property type="entry name" value="P-loop_NTPase"/>
</dbReference>
<protein>
    <submittedName>
        <fullName evidence="11">Cyclic peptide export ABC transporter</fullName>
    </submittedName>
</protein>
<dbReference type="InterPro" id="IPR003593">
    <property type="entry name" value="AAA+_ATPase"/>
</dbReference>
<dbReference type="InterPro" id="IPR036640">
    <property type="entry name" value="ABC1_TM_sf"/>
</dbReference>
<evidence type="ECO:0000313" key="12">
    <source>
        <dbReference type="Proteomes" id="UP001500016"/>
    </source>
</evidence>
<keyword evidence="2 8" id="KW-0812">Transmembrane</keyword>
<evidence type="ECO:0000256" key="5">
    <source>
        <dbReference type="ARBA" id="ARBA00022989"/>
    </source>
</evidence>
<evidence type="ECO:0000256" key="1">
    <source>
        <dbReference type="ARBA" id="ARBA00004651"/>
    </source>
</evidence>
<dbReference type="Gene3D" id="1.20.1560.10">
    <property type="entry name" value="ABC transporter type 1, transmembrane domain"/>
    <property type="match status" value="1"/>
</dbReference>
<feature type="domain" description="ABC transporter" evidence="9">
    <location>
        <begin position="328"/>
        <end position="554"/>
    </location>
</feature>
<gene>
    <name evidence="11" type="ORF">GCM10009801_80480</name>
</gene>
<evidence type="ECO:0000256" key="6">
    <source>
        <dbReference type="ARBA" id="ARBA00023136"/>
    </source>
</evidence>
<keyword evidence="4" id="KW-0067">ATP-binding</keyword>
<feature type="transmembrane region" description="Helical" evidence="8">
    <location>
        <begin position="229"/>
        <end position="252"/>
    </location>
</feature>
<keyword evidence="12" id="KW-1185">Reference proteome</keyword>
<dbReference type="PANTHER" id="PTHR24221">
    <property type="entry name" value="ATP-BINDING CASSETTE SUB-FAMILY B"/>
    <property type="match status" value="1"/>
</dbReference>
<dbReference type="Proteomes" id="UP001500016">
    <property type="component" value="Unassembled WGS sequence"/>
</dbReference>
<feature type="transmembrane region" description="Helical" evidence="8">
    <location>
        <begin position="49"/>
        <end position="75"/>
    </location>
</feature>
<reference evidence="12" key="1">
    <citation type="journal article" date="2019" name="Int. J. Syst. Evol. Microbiol.">
        <title>The Global Catalogue of Microorganisms (GCM) 10K type strain sequencing project: providing services to taxonomists for standard genome sequencing and annotation.</title>
        <authorList>
            <consortium name="The Broad Institute Genomics Platform"/>
            <consortium name="The Broad Institute Genome Sequencing Center for Infectious Disease"/>
            <person name="Wu L."/>
            <person name="Ma J."/>
        </authorList>
    </citation>
    <scope>NUCLEOTIDE SEQUENCE [LARGE SCALE GENOMIC DNA]</scope>
    <source>
        <strain evidence="12">JCM 15478</strain>
    </source>
</reference>
<evidence type="ECO:0000256" key="4">
    <source>
        <dbReference type="ARBA" id="ARBA00022840"/>
    </source>
</evidence>
<dbReference type="PANTHER" id="PTHR24221:SF654">
    <property type="entry name" value="ATP-BINDING CASSETTE SUB-FAMILY B MEMBER 6"/>
    <property type="match status" value="1"/>
</dbReference>
<proteinExistence type="predicted"/>
<sequence>MNFLSLLASRSRATVVAALTAGLLSGAATMVLIAVLQKILERLDDPGTRLLVAFIVAAATVLLAGAVSSVLLIRLAQRTVQELRMELCRRILDSGMRRIESIGTARLQSALTDDVQVITTAVSGVPLLTMNSAIVVGAFVYIGMLSLKMLLGMLAVLTVGLVLYQLPVRRAGVHLRRAREHQDVMHRHLESVTRGTKELKLDRDRRSAVVDGGVGETGKSLVRDTTRGVALYTIAGSWGQLLFLASIGIMLFAGTRLGISTEDLTGFTLAVLYINTPLVTVLNLIPALGRAATALRSLNSLELGDESGLHVPRPRRGEEEPAGVALSLRAAAFDYASDTEDAGFRVGPIDADFTPGTLTFVVGGNGSGKTTLAKMLCGLYPPSSGEVRVNGTPVRDTGAEELRERIAGVFADVHLFRTLPSHPDTDDDEANRLLSRLGMDGKVRVHRGEFSTIALSTGQRKRLALVGALLSGRPVLLFDEWAADQDPEFRDFFYTVVLPMMREQGRTVVAITHDDRYFYLADQVLKLERGMVVEPADVQAPVGAGGTALPGRSAQALHPPHAHTP</sequence>
<dbReference type="InterPro" id="IPR003439">
    <property type="entry name" value="ABC_transporter-like_ATP-bd"/>
</dbReference>
<evidence type="ECO:0000256" key="8">
    <source>
        <dbReference type="SAM" id="Phobius"/>
    </source>
</evidence>
<feature type="domain" description="ABC transmembrane type-1" evidence="10">
    <location>
        <begin position="13"/>
        <end position="290"/>
    </location>
</feature>
<dbReference type="SUPFAM" id="SSF90123">
    <property type="entry name" value="ABC transporter transmembrane region"/>
    <property type="match status" value="1"/>
</dbReference>
<keyword evidence="6 8" id="KW-0472">Membrane</keyword>
<evidence type="ECO:0000259" key="10">
    <source>
        <dbReference type="PROSITE" id="PS50929"/>
    </source>
</evidence>
<dbReference type="NCBIfam" id="TIGR01194">
    <property type="entry name" value="cyc_pep_trnsptr"/>
    <property type="match status" value="1"/>
</dbReference>
<evidence type="ECO:0000259" key="9">
    <source>
        <dbReference type="PROSITE" id="PS50893"/>
    </source>
</evidence>
<evidence type="ECO:0000256" key="7">
    <source>
        <dbReference type="SAM" id="MobiDB-lite"/>
    </source>
</evidence>
<accession>A0ABP5ISZ2</accession>
<dbReference type="SMART" id="SM00382">
    <property type="entry name" value="AAA"/>
    <property type="match status" value="1"/>
</dbReference>
<dbReference type="InterPro" id="IPR005898">
    <property type="entry name" value="Cyc_pep_transpt_SyrD/YojI"/>
</dbReference>
<dbReference type="InterPro" id="IPR011527">
    <property type="entry name" value="ABC1_TM_dom"/>
</dbReference>
<dbReference type="RefSeq" id="WP_344535734.1">
    <property type="nucleotide sequence ID" value="NZ_BAAAPE010000030.1"/>
</dbReference>
<dbReference type="CDD" id="cd03228">
    <property type="entry name" value="ABCC_MRP_Like"/>
    <property type="match status" value="1"/>
</dbReference>
<dbReference type="EMBL" id="BAAAPE010000030">
    <property type="protein sequence ID" value="GAA2104679.1"/>
    <property type="molecule type" value="Genomic_DNA"/>
</dbReference>
<evidence type="ECO:0000313" key="11">
    <source>
        <dbReference type="EMBL" id="GAA2104679.1"/>
    </source>
</evidence>
<dbReference type="Gene3D" id="3.40.50.300">
    <property type="entry name" value="P-loop containing nucleotide triphosphate hydrolases"/>
    <property type="match status" value="1"/>
</dbReference>